<accession>A0A1B5KWP1</accession>
<feature type="region of interest" description="Disordered" evidence="1">
    <location>
        <begin position="1"/>
        <end position="33"/>
    </location>
</feature>
<feature type="region of interest" description="Disordered" evidence="1">
    <location>
        <begin position="67"/>
        <end position="121"/>
    </location>
</feature>
<dbReference type="Proteomes" id="UP000054053">
    <property type="component" value="Unassembled WGS sequence"/>
</dbReference>
<feature type="compositionally biased region" description="Gly residues" evidence="1">
    <location>
        <begin position="79"/>
        <end position="95"/>
    </location>
</feature>
<feature type="compositionally biased region" description="Basic and acidic residues" evidence="1">
    <location>
        <begin position="23"/>
        <end position="33"/>
    </location>
</feature>
<comment type="caution">
    <text evidence="2">The sequence shown here is derived from an EMBL/GenBank/DDBJ whole genome shotgun (WGS) entry which is preliminary data.</text>
</comment>
<evidence type="ECO:0000313" key="3">
    <source>
        <dbReference type="Proteomes" id="UP000054053"/>
    </source>
</evidence>
<dbReference type="EMBL" id="BBTG02000050">
    <property type="protein sequence ID" value="GAO15441.1"/>
    <property type="molecule type" value="Genomic_DNA"/>
</dbReference>
<protein>
    <submittedName>
        <fullName evidence="2">Uncharacterized protein</fullName>
    </submittedName>
</protein>
<dbReference type="AlphaFoldDB" id="A0A1B5KWP1"/>
<evidence type="ECO:0000313" key="2">
    <source>
        <dbReference type="EMBL" id="GAO15441.1"/>
    </source>
</evidence>
<evidence type="ECO:0000256" key="1">
    <source>
        <dbReference type="SAM" id="MobiDB-lite"/>
    </source>
</evidence>
<gene>
    <name evidence="2" type="ORF">UVI_02056830</name>
</gene>
<organism evidence="2 3">
    <name type="scientific">Ustilaginoidea virens</name>
    <name type="common">Rice false smut fungus</name>
    <name type="synonym">Villosiclava virens</name>
    <dbReference type="NCBI Taxonomy" id="1159556"/>
    <lineage>
        <taxon>Eukaryota</taxon>
        <taxon>Fungi</taxon>
        <taxon>Dikarya</taxon>
        <taxon>Ascomycota</taxon>
        <taxon>Pezizomycotina</taxon>
        <taxon>Sordariomycetes</taxon>
        <taxon>Hypocreomycetidae</taxon>
        <taxon>Hypocreales</taxon>
        <taxon>Clavicipitaceae</taxon>
        <taxon>Ustilaginoidea</taxon>
    </lineage>
</organism>
<reference evidence="3" key="1">
    <citation type="journal article" date="2016" name="Genome Announc.">
        <title>Genome sequence of Ustilaginoidea virens IPU010, a rice pathogenic fungus causing false smut.</title>
        <authorList>
            <person name="Kumagai T."/>
            <person name="Ishii T."/>
            <person name="Terai G."/>
            <person name="Umemura M."/>
            <person name="Machida M."/>
            <person name="Asai K."/>
        </authorList>
    </citation>
    <scope>NUCLEOTIDE SEQUENCE [LARGE SCALE GENOMIC DNA]</scope>
    <source>
        <strain evidence="3">IPU010</strain>
    </source>
</reference>
<name>A0A1B5KWP1_USTVR</name>
<feature type="compositionally biased region" description="Acidic residues" evidence="1">
    <location>
        <begin position="8"/>
        <end position="22"/>
    </location>
</feature>
<proteinExistence type="predicted"/>
<sequence length="121" mass="12190">MVVLCEEGKDEDEDEDEDEEESFDKSPSRESFARRARGGLLGAAGGGEVGLGKAEYVGVGFLGGCGARVGDEERQSGKGQAGGASLGGPDGGPGGSEACLPRRGDGSSAGYRLVPRAPDAE</sequence>